<dbReference type="Pfam" id="PF02390">
    <property type="entry name" value="Methyltransf_4"/>
    <property type="match status" value="1"/>
</dbReference>
<dbReference type="PROSITE" id="PS51625">
    <property type="entry name" value="SAM_MT_TRMB"/>
    <property type="match status" value="1"/>
</dbReference>
<dbReference type="Gene3D" id="3.40.50.150">
    <property type="entry name" value="Vaccinia Virus protein VP39"/>
    <property type="match status" value="1"/>
</dbReference>
<feature type="binding site" evidence="7">
    <location>
        <position position="420"/>
    </location>
    <ligand>
        <name>substrate</name>
    </ligand>
</feature>
<comment type="catalytic activity">
    <reaction evidence="1 7">
        <text>guanosine(46) in tRNA + S-adenosyl-L-methionine = N(7)-methylguanosine(46) in tRNA + S-adenosyl-L-homocysteine</text>
        <dbReference type="Rhea" id="RHEA:42708"/>
        <dbReference type="Rhea" id="RHEA-COMP:10188"/>
        <dbReference type="Rhea" id="RHEA-COMP:10189"/>
        <dbReference type="ChEBI" id="CHEBI:57856"/>
        <dbReference type="ChEBI" id="CHEBI:59789"/>
        <dbReference type="ChEBI" id="CHEBI:74269"/>
        <dbReference type="ChEBI" id="CHEBI:74480"/>
        <dbReference type="EC" id="2.1.1.33"/>
    </reaction>
</comment>
<dbReference type="HAMAP" id="MF_01057">
    <property type="entry name" value="tRNA_methyltr_TrmB"/>
    <property type="match status" value="1"/>
</dbReference>
<dbReference type="Proteomes" id="UP000317573">
    <property type="component" value="Unassembled WGS sequence"/>
</dbReference>
<protein>
    <recommendedName>
        <fullName evidence="7">tRNA (guanine-N(7)-)-methyltransferase</fullName>
        <ecNumber evidence="7">2.1.1.33</ecNumber>
    </recommendedName>
    <alternativeName>
        <fullName evidence="7">tRNA (guanine(46)-N(7))-methyltransferase</fullName>
    </alternativeName>
    <alternativeName>
        <fullName evidence="7">tRNA(m7G46)-methyltransferase</fullName>
    </alternativeName>
</protein>
<gene>
    <name evidence="7" type="primary">trmB</name>
    <name evidence="8" type="ORF">L618_001000001550</name>
</gene>
<dbReference type="InterPro" id="IPR029063">
    <property type="entry name" value="SAM-dependent_MTases_sf"/>
</dbReference>
<comment type="pathway">
    <text evidence="7">tRNA modification; N(7)-methylguanine-tRNA biosynthesis.</text>
</comment>
<dbReference type="UniPathway" id="UPA00989"/>
<keyword evidence="3 7" id="KW-0489">Methyltransferase</keyword>
<dbReference type="InterPro" id="IPR055361">
    <property type="entry name" value="tRNA_methyltr_TrmB_bact"/>
</dbReference>
<dbReference type="GO" id="GO:0008176">
    <property type="term" value="F:tRNA (guanine(46)-N7)-methyltransferase activity"/>
    <property type="evidence" value="ECO:0007669"/>
    <property type="project" value="UniProtKB-UniRule"/>
</dbReference>
<feature type="binding site" evidence="7">
    <location>
        <begin position="486"/>
        <end position="489"/>
    </location>
    <ligand>
        <name>substrate</name>
    </ligand>
</feature>
<sequence>MSPQSCGDGLNRGRLHQIEGLFDEFAHLRCRRDTRNDAGELLVAQAADHDRTCGDRLREQFLVTVGDHLMRRHAHCTRDGGTLCVIRLAGHNENDAAGIDGCQRGAVGRMGDGRVETTGHDVDDEVGVEDRIRAVRRVHCHSGHGRVYFPTLDFDPPEQQFAYLRLDALPAGPGPPCDLHPQRGRMLGQRPANQPPCLRIQLFDLRGEVVPQFPRHDPPIVGGDCRRETADRQPNECFPEKTLWPLRSLPPHTLGIRDNGRVNEAEQHTTETLDERPTRGNRLYPRVTSFRSRRGSLTDPQQQCWDRRWPELGKEVGDEPLDVDAWFGRSAPLVLEIGSGTGTAAVAMAAAEPEVNLIAVEVYKPGIAQTLQNIERTYATDAPIRNLRILRGDAVEVLEKMLTTESLTGVRVFFPDPWPKARHHKRRLLQAPTFALIADRLKSGGVLHVATDHAEYAEAIAEVGDAEPRLARFTGTSPISLERPVTKFEDKAHQVGSAINEFVWGKIGA</sequence>
<proteinExistence type="inferred from homology"/>
<evidence type="ECO:0000256" key="6">
    <source>
        <dbReference type="ARBA" id="ARBA00022694"/>
    </source>
</evidence>
<keyword evidence="6 7" id="KW-0819">tRNA processing</keyword>
<organism evidence="8 9">
    <name type="scientific">Rhodococcus rhodochrous J45</name>
    <dbReference type="NCBI Taxonomy" id="935266"/>
    <lineage>
        <taxon>Bacteria</taxon>
        <taxon>Bacillati</taxon>
        <taxon>Actinomycetota</taxon>
        <taxon>Actinomycetes</taxon>
        <taxon>Mycobacteriales</taxon>
        <taxon>Nocardiaceae</taxon>
        <taxon>Rhodococcus</taxon>
    </lineage>
</organism>
<dbReference type="PANTHER" id="PTHR23417:SF14">
    <property type="entry name" value="PENTACOTRIPEPTIDE-REPEAT REGION OF PRORP DOMAIN-CONTAINING PROTEIN"/>
    <property type="match status" value="1"/>
</dbReference>
<feature type="binding site" evidence="7">
    <location>
        <position position="452"/>
    </location>
    <ligand>
        <name>substrate</name>
    </ligand>
</feature>
<dbReference type="EMBL" id="VLJT01000002">
    <property type="protein sequence ID" value="TWH24191.1"/>
    <property type="molecule type" value="Genomic_DNA"/>
</dbReference>
<dbReference type="GO" id="GO:0043527">
    <property type="term" value="C:tRNA methyltransferase complex"/>
    <property type="evidence" value="ECO:0007669"/>
    <property type="project" value="TreeGrafter"/>
</dbReference>
<dbReference type="InterPro" id="IPR003358">
    <property type="entry name" value="tRNA_(Gua-N-7)_MeTrfase_Trmb"/>
</dbReference>
<evidence type="ECO:0000256" key="1">
    <source>
        <dbReference type="ARBA" id="ARBA00000142"/>
    </source>
</evidence>
<reference evidence="8 9" key="1">
    <citation type="submission" date="2019-07" db="EMBL/GenBank/DDBJ databases">
        <title>Genome sequencing of lignin-degrading bacterial isolates.</title>
        <authorList>
            <person name="Gladden J."/>
        </authorList>
    </citation>
    <scope>NUCLEOTIDE SEQUENCE [LARGE SCALE GENOMIC DNA]</scope>
    <source>
        <strain evidence="8 9">J45</strain>
    </source>
</reference>
<comment type="function">
    <text evidence="2 7">Catalyzes the formation of N(7)-methylguanine at position 46 (m7G46) in tRNA.</text>
</comment>
<accession>A0A562ERB0</accession>
<dbReference type="SUPFAM" id="SSF53335">
    <property type="entry name" value="S-adenosyl-L-methionine-dependent methyltransferases"/>
    <property type="match status" value="1"/>
</dbReference>
<dbReference type="NCBIfam" id="TIGR00091">
    <property type="entry name" value="tRNA (guanosine(46)-N7)-methyltransferase TrmB"/>
    <property type="match status" value="1"/>
</dbReference>
<evidence type="ECO:0000256" key="5">
    <source>
        <dbReference type="ARBA" id="ARBA00022691"/>
    </source>
</evidence>
<evidence type="ECO:0000256" key="3">
    <source>
        <dbReference type="ARBA" id="ARBA00022603"/>
    </source>
</evidence>
<dbReference type="PANTHER" id="PTHR23417">
    <property type="entry name" value="3-DEOXY-D-MANNO-OCTULOSONIC-ACID TRANSFERASE/TRNA GUANINE-N 7 - -METHYLTRANSFERASE"/>
    <property type="match status" value="1"/>
</dbReference>
<comment type="caution">
    <text evidence="8">The sequence shown here is derived from an EMBL/GenBank/DDBJ whole genome shotgun (WGS) entry which is preliminary data.</text>
</comment>
<name>A0A562ERB0_RHORH</name>
<keyword evidence="4 7" id="KW-0808">Transferase</keyword>
<feature type="binding site" evidence="7">
    <location>
        <position position="416"/>
    </location>
    <ligand>
        <name>S-adenosyl-L-methionine</name>
        <dbReference type="ChEBI" id="CHEBI:59789"/>
    </ligand>
</feature>
<comment type="similarity">
    <text evidence="7">Belongs to the class I-like SAM-binding methyltransferase superfamily. TrmB family.</text>
</comment>
<feature type="binding site" evidence="7">
    <location>
        <position position="393"/>
    </location>
    <ligand>
        <name>S-adenosyl-L-methionine</name>
        <dbReference type="ChEBI" id="CHEBI:59789"/>
    </ligand>
</feature>
<dbReference type="EC" id="2.1.1.33" evidence="7"/>
<feature type="binding site" evidence="7">
    <location>
        <position position="336"/>
    </location>
    <ligand>
        <name>S-adenosyl-L-methionine</name>
        <dbReference type="ChEBI" id="CHEBI:59789"/>
    </ligand>
</feature>
<evidence type="ECO:0000256" key="7">
    <source>
        <dbReference type="HAMAP-Rule" id="MF_01057"/>
    </source>
</evidence>
<comment type="caution">
    <text evidence="7">Lacks conserved residue(s) required for the propagation of feature annotation.</text>
</comment>
<evidence type="ECO:0000256" key="4">
    <source>
        <dbReference type="ARBA" id="ARBA00022679"/>
    </source>
</evidence>
<evidence type="ECO:0000313" key="9">
    <source>
        <dbReference type="Proteomes" id="UP000317573"/>
    </source>
</evidence>
<dbReference type="AlphaFoldDB" id="A0A562ERB0"/>
<keyword evidence="5 7" id="KW-0949">S-adenosyl-L-methionine</keyword>
<feature type="binding site" evidence="7">
    <location>
        <position position="361"/>
    </location>
    <ligand>
        <name>S-adenosyl-L-methionine</name>
        <dbReference type="ChEBI" id="CHEBI:59789"/>
    </ligand>
</feature>
<evidence type="ECO:0000313" key="8">
    <source>
        <dbReference type="EMBL" id="TWH24191.1"/>
    </source>
</evidence>
<evidence type="ECO:0000256" key="2">
    <source>
        <dbReference type="ARBA" id="ARBA00003015"/>
    </source>
</evidence>